<evidence type="ECO:0000313" key="2">
    <source>
        <dbReference type="EMBL" id="SDP05222.1"/>
    </source>
</evidence>
<name>A0ABY0SD43_9RHOB</name>
<dbReference type="CDD" id="cd10035">
    <property type="entry name" value="UDG_like"/>
    <property type="match status" value="1"/>
</dbReference>
<gene>
    <name evidence="2" type="ORF">SAMN04488512_1092</name>
</gene>
<dbReference type="RefSeq" id="WP_093732975.1">
    <property type="nucleotide sequence ID" value="NZ_FNJD01000009.1"/>
</dbReference>
<dbReference type="Gene3D" id="3.40.470.10">
    <property type="entry name" value="Uracil-DNA glycosylase-like domain"/>
    <property type="match status" value="1"/>
</dbReference>
<comment type="caution">
    <text evidence="2">The sequence shown here is derived from an EMBL/GenBank/DDBJ whole genome shotgun (WGS) entry which is preliminary data.</text>
</comment>
<evidence type="ECO:0000313" key="3">
    <source>
        <dbReference type="Proteomes" id="UP000198646"/>
    </source>
</evidence>
<protein>
    <submittedName>
        <fullName evidence="2">Uracil DNA glycosylase superfamily protein</fullName>
    </submittedName>
</protein>
<dbReference type="Proteomes" id="UP000198646">
    <property type="component" value="Unassembled WGS sequence"/>
</dbReference>
<dbReference type="InterPro" id="IPR005122">
    <property type="entry name" value="Uracil-DNA_glycosylase-like"/>
</dbReference>
<keyword evidence="3" id="KW-1185">Reference proteome</keyword>
<proteinExistence type="predicted"/>
<reference evidence="2 3" key="1">
    <citation type="submission" date="2016-10" db="EMBL/GenBank/DDBJ databases">
        <authorList>
            <person name="Varghese N."/>
            <person name="Submissions S."/>
        </authorList>
    </citation>
    <scope>NUCLEOTIDE SEQUENCE [LARGE SCALE GENOMIC DNA]</scope>
    <source>
        <strain evidence="2 3">DSM 17584</strain>
    </source>
</reference>
<dbReference type="Pfam" id="PF03167">
    <property type="entry name" value="UDG"/>
    <property type="match status" value="1"/>
</dbReference>
<accession>A0ABY0SD43</accession>
<organism evidence="2 3">
    <name type="scientific">Sulfitobacter litoralis</name>
    <dbReference type="NCBI Taxonomy" id="335975"/>
    <lineage>
        <taxon>Bacteria</taxon>
        <taxon>Pseudomonadati</taxon>
        <taxon>Pseudomonadota</taxon>
        <taxon>Alphaproteobacteria</taxon>
        <taxon>Rhodobacterales</taxon>
        <taxon>Roseobacteraceae</taxon>
        <taxon>Sulfitobacter</taxon>
    </lineage>
</organism>
<feature type="domain" description="Uracil-DNA glycosylase-like" evidence="1">
    <location>
        <begin position="112"/>
        <end position="198"/>
    </location>
</feature>
<evidence type="ECO:0000259" key="1">
    <source>
        <dbReference type="Pfam" id="PF03167"/>
    </source>
</evidence>
<dbReference type="InterPro" id="IPR036895">
    <property type="entry name" value="Uracil-DNA_glycosylase-like_sf"/>
</dbReference>
<dbReference type="SUPFAM" id="SSF52141">
    <property type="entry name" value="Uracil-DNA glycosylase-like"/>
    <property type="match status" value="1"/>
</dbReference>
<dbReference type="EMBL" id="FNJD01000009">
    <property type="protein sequence ID" value="SDP05222.1"/>
    <property type="molecule type" value="Genomic_DNA"/>
</dbReference>
<sequence>MTERSELVDDFVALVADLRFDNAFNPYIDTCVDFDMPDAAAIRRSNLTKALDAALTTGVESVWVARDLGYRGGRRTGLALTDEAHLNAHAALLGAEDLRRSTRGPAVAERTATVIWRMLMQIGKPVFLWNVFPLHPHEPGHPMTNRSHTRAERQACRHIMVTLLDLLAPKAVLAIGRDAEAAMADLDIVAKQVRHPSYGGQPEFIDGVSAHYGLPKREPKHETLPLFG</sequence>